<accession>A0A834G4F6</accession>
<protein>
    <submittedName>
        <fullName evidence="1">Uncharacterized protein</fullName>
    </submittedName>
</protein>
<dbReference type="OrthoDB" id="1149625at2759"/>
<dbReference type="Proteomes" id="UP000626092">
    <property type="component" value="Unassembled WGS sequence"/>
</dbReference>
<name>A0A834G4F6_RHOSS</name>
<sequence>MTIPAHWSPAGGQRTRSLVTTNSAALALKLANDDSSYFGIKVIVDSSTHLIEGEEDEGSLRLPKLTSEDKEHVKFIKIPVDKLMHEGTLSTISDMLSAVEIPKDDQPDMLDDITSFALSMAPKNNHNVGSKVLTMIIRIDAANYVVTDDVDVAV</sequence>
<evidence type="ECO:0000313" key="1">
    <source>
        <dbReference type="EMBL" id="KAF7123947.1"/>
    </source>
</evidence>
<organism evidence="1 2">
    <name type="scientific">Rhododendron simsii</name>
    <name type="common">Sims's rhododendron</name>
    <dbReference type="NCBI Taxonomy" id="118357"/>
    <lineage>
        <taxon>Eukaryota</taxon>
        <taxon>Viridiplantae</taxon>
        <taxon>Streptophyta</taxon>
        <taxon>Embryophyta</taxon>
        <taxon>Tracheophyta</taxon>
        <taxon>Spermatophyta</taxon>
        <taxon>Magnoliopsida</taxon>
        <taxon>eudicotyledons</taxon>
        <taxon>Gunneridae</taxon>
        <taxon>Pentapetalae</taxon>
        <taxon>asterids</taxon>
        <taxon>Ericales</taxon>
        <taxon>Ericaceae</taxon>
        <taxon>Ericoideae</taxon>
        <taxon>Rhodoreae</taxon>
        <taxon>Rhododendron</taxon>
    </lineage>
</organism>
<gene>
    <name evidence="1" type="ORF">RHSIM_Rhsim12G0106300</name>
</gene>
<comment type="caution">
    <text evidence="1">The sequence shown here is derived from an EMBL/GenBank/DDBJ whole genome shotgun (WGS) entry which is preliminary data.</text>
</comment>
<reference evidence="1" key="1">
    <citation type="submission" date="2019-11" db="EMBL/GenBank/DDBJ databases">
        <authorList>
            <person name="Liu Y."/>
            <person name="Hou J."/>
            <person name="Li T.-Q."/>
            <person name="Guan C.-H."/>
            <person name="Wu X."/>
            <person name="Wu H.-Z."/>
            <person name="Ling F."/>
            <person name="Zhang R."/>
            <person name="Shi X.-G."/>
            <person name="Ren J.-P."/>
            <person name="Chen E.-F."/>
            <person name="Sun J.-M."/>
        </authorList>
    </citation>
    <scope>NUCLEOTIDE SEQUENCE</scope>
    <source>
        <strain evidence="1">Adult_tree_wgs_1</strain>
        <tissue evidence="1">Leaves</tissue>
    </source>
</reference>
<keyword evidence="2" id="KW-1185">Reference proteome</keyword>
<dbReference type="AlphaFoldDB" id="A0A834G4F6"/>
<dbReference type="EMBL" id="WJXA01000012">
    <property type="protein sequence ID" value="KAF7123947.1"/>
    <property type="molecule type" value="Genomic_DNA"/>
</dbReference>
<evidence type="ECO:0000313" key="2">
    <source>
        <dbReference type="Proteomes" id="UP000626092"/>
    </source>
</evidence>
<proteinExistence type="predicted"/>